<name>A0A0C2MV89_THEKT</name>
<evidence type="ECO:0000313" key="2">
    <source>
        <dbReference type="Proteomes" id="UP000031668"/>
    </source>
</evidence>
<dbReference type="Proteomes" id="UP000031668">
    <property type="component" value="Unassembled WGS sequence"/>
</dbReference>
<keyword evidence="2" id="KW-1185">Reference proteome</keyword>
<organism evidence="1 2">
    <name type="scientific">Thelohanellus kitauei</name>
    <name type="common">Myxosporean</name>
    <dbReference type="NCBI Taxonomy" id="669202"/>
    <lineage>
        <taxon>Eukaryota</taxon>
        <taxon>Metazoa</taxon>
        <taxon>Cnidaria</taxon>
        <taxon>Myxozoa</taxon>
        <taxon>Myxosporea</taxon>
        <taxon>Bivalvulida</taxon>
        <taxon>Platysporina</taxon>
        <taxon>Myxobolidae</taxon>
        <taxon>Thelohanellus</taxon>
    </lineage>
</organism>
<reference evidence="1 2" key="1">
    <citation type="journal article" date="2014" name="Genome Biol. Evol.">
        <title>The genome of the myxosporean Thelohanellus kitauei shows adaptations to nutrient acquisition within its fish host.</title>
        <authorList>
            <person name="Yang Y."/>
            <person name="Xiong J."/>
            <person name="Zhou Z."/>
            <person name="Huo F."/>
            <person name="Miao W."/>
            <person name="Ran C."/>
            <person name="Liu Y."/>
            <person name="Zhang J."/>
            <person name="Feng J."/>
            <person name="Wang M."/>
            <person name="Wang M."/>
            <person name="Wang L."/>
            <person name="Yao B."/>
        </authorList>
    </citation>
    <scope>NUCLEOTIDE SEQUENCE [LARGE SCALE GENOMIC DNA]</scope>
    <source>
        <strain evidence="1">Wuqing</strain>
    </source>
</reference>
<dbReference type="AlphaFoldDB" id="A0A0C2MV89"/>
<comment type="caution">
    <text evidence="1">The sequence shown here is derived from an EMBL/GenBank/DDBJ whole genome shotgun (WGS) entry which is preliminary data.</text>
</comment>
<accession>A0A0C2MV89</accession>
<dbReference type="EMBL" id="JWZT01003775">
    <property type="protein sequence ID" value="KII65567.1"/>
    <property type="molecule type" value="Genomic_DNA"/>
</dbReference>
<gene>
    <name evidence="1" type="ORF">RF11_00918</name>
</gene>
<protein>
    <submittedName>
        <fullName evidence="1">Uncharacterized protein</fullName>
    </submittedName>
</protein>
<proteinExistence type="predicted"/>
<sequence length="133" mass="15192">MTFSKGMNSSILNSGLINDLHSKLGNFWNHRVSRTFFENENLNLSIERSLMHQTGFGIKGSNNQLLGQIKLFEKAHCSKIPAILKVSFSHVENTIFCDYLVFNKNLFHQLYALNGGKNYFPSAKFGRHMVHLT</sequence>
<evidence type="ECO:0000313" key="1">
    <source>
        <dbReference type="EMBL" id="KII65567.1"/>
    </source>
</evidence>